<evidence type="ECO:0000256" key="1">
    <source>
        <dbReference type="SAM" id="MobiDB-lite"/>
    </source>
</evidence>
<name>A0A2C9GPB2_ANOAR</name>
<dbReference type="Proteomes" id="UP000075840">
    <property type="component" value="Unassembled WGS sequence"/>
</dbReference>
<evidence type="ECO:0000313" key="2">
    <source>
        <dbReference type="EnsemblMetazoa" id="AARA016584-PA"/>
    </source>
</evidence>
<dbReference type="EMBL" id="APCN01000890">
    <property type="status" value="NOT_ANNOTATED_CDS"/>
    <property type="molecule type" value="Genomic_DNA"/>
</dbReference>
<feature type="compositionally biased region" description="Basic and acidic residues" evidence="1">
    <location>
        <begin position="197"/>
        <end position="217"/>
    </location>
</feature>
<organism evidence="2 3">
    <name type="scientific">Anopheles arabiensis</name>
    <name type="common">Mosquito</name>
    <dbReference type="NCBI Taxonomy" id="7173"/>
    <lineage>
        <taxon>Eukaryota</taxon>
        <taxon>Metazoa</taxon>
        <taxon>Ecdysozoa</taxon>
        <taxon>Arthropoda</taxon>
        <taxon>Hexapoda</taxon>
        <taxon>Insecta</taxon>
        <taxon>Pterygota</taxon>
        <taxon>Neoptera</taxon>
        <taxon>Endopterygota</taxon>
        <taxon>Diptera</taxon>
        <taxon>Nematocera</taxon>
        <taxon>Culicoidea</taxon>
        <taxon>Culicidae</taxon>
        <taxon>Anophelinae</taxon>
        <taxon>Anopheles</taxon>
    </lineage>
</organism>
<keyword evidence="3" id="KW-1185">Reference proteome</keyword>
<dbReference type="AlphaFoldDB" id="A0A2C9GPB2"/>
<dbReference type="EnsemblMetazoa" id="AARA016584-RA">
    <property type="protein sequence ID" value="AARA016584-PA"/>
    <property type="gene ID" value="AARA016584"/>
</dbReference>
<accession>A0A2C9GPB2</accession>
<feature type="compositionally biased region" description="Basic residues" evidence="1">
    <location>
        <begin position="218"/>
        <end position="235"/>
    </location>
</feature>
<sequence length="235" mass="26292">MCVQLDYFNHLLHRMDVLPVPMSSELPVVLHRLSTESTCTRVASFVAKVLMPSLLYTNFATRETRHNRVPGGTTDSLLMGEEKVKCMKGAGKKGPRTTSPRAPDGSNLLSMLAVCLSLGISLLSLPPTQRIGPAARPIRMAGGLIIGFLRQFGPQFTGTKRPQNWFYSRELSNRNNNNNDHHNTYNARLSKLMQEKTRNAPPERGHRCGRTESDNAKTRRRARHNTRTKKAAKAC</sequence>
<evidence type="ECO:0000313" key="3">
    <source>
        <dbReference type="Proteomes" id="UP000075840"/>
    </source>
</evidence>
<proteinExistence type="predicted"/>
<dbReference type="VEuPathDB" id="VectorBase:AARA016584"/>
<protein>
    <submittedName>
        <fullName evidence="2">Uncharacterized protein</fullName>
    </submittedName>
</protein>
<feature type="region of interest" description="Disordered" evidence="1">
    <location>
        <begin position="197"/>
        <end position="235"/>
    </location>
</feature>
<reference evidence="2" key="1">
    <citation type="submission" date="2022-08" db="UniProtKB">
        <authorList>
            <consortium name="EnsemblMetazoa"/>
        </authorList>
    </citation>
    <scope>IDENTIFICATION</scope>
    <source>
        <strain evidence="2">Dongola</strain>
    </source>
</reference>